<dbReference type="RefSeq" id="WP_166400126.1">
    <property type="nucleotide sequence ID" value="NZ_JAANAS010000045.1"/>
</dbReference>
<reference evidence="2" key="1">
    <citation type="submission" date="2020-03" db="EMBL/GenBank/DDBJ databases">
        <title>Psychroflexus Maritimus sp. nov., isolate from marine sediment.</title>
        <authorList>
            <person name="Zhong Y.-L."/>
        </authorList>
    </citation>
    <scope>NUCLEOTIDE SEQUENCE</scope>
    <source>
        <strain evidence="2">C1</strain>
    </source>
</reference>
<organism evidence="2 3">
    <name type="scientific">Psychroflexus maritimus</name>
    <dbReference type="NCBI Taxonomy" id="2714865"/>
    <lineage>
        <taxon>Bacteria</taxon>
        <taxon>Pseudomonadati</taxon>
        <taxon>Bacteroidota</taxon>
        <taxon>Flavobacteriia</taxon>
        <taxon>Flavobacteriales</taxon>
        <taxon>Flavobacteriaceae</taxon>
        <taxon>Psychroflexus</taxon>
    </lineage>
</organism>
<dbReference type="Proteomes" id="UP000643701">
    <property type="component" value="Unassembled WGS sequence"/>
</dbReference>
<feature type="signal peptide" evidence="1">
    <location>
        <begin position="1"/>
        <end position="22"/>
    </location>
</feature>
<dbReference type="EMBL" id="JAANAS010000045">
    <property type="protein sequence ID" value="NGZ89867.1"/>
    <property type="molecule type" value="Genomic_DNA"/>
</dbReference>
<evidence type="ECO:0000256" key="1">
    <source>
        <dbReference type="SAM" id="SignalP"/>
    </source>
</evidence>
<accession>A0A967ACR4</accession>
<comment type="caution">
    <text evidence="2">The sequence shown here is derived from an EMBL/GenBank/DDBJ whole genome shotgun (WGS) entry which is preliminary data.</text>
</comment>
<keyword evidence="3" id="KW-1185">Reference proteome</keyword>
<protein>
    <submittedName>
        <fullName evidence="2">Uncharacterized protein</fullName>
    </submittedName>
</protein>
<name>A0A967ACR4_9FLAO</name>
<dbReference type="NCBIfam" id="NF047658">
    <property type="entry name" value="HYC_CC_PP"/>
    <property type="match status" value="1"/>
</dbReference>
<keyword evidence="1" id="KW-0732">Signal</keyword>
<feature type="chain" id="PRO_5037293661" evidence="1">
    <location>
        <begin position="23"/>
        <end position="134"/>
    </location>
</feature>
<gene>
    <name evidence="2" type="ORF">G7034_06330</name>
</gene>
<proteinExistence type="predicted"/>
<sequence length="134" mass="15457">MFKNLGLLVMSVLLLVSNFSGAMSIHYCHGEPHKLKVEALELQKTFVKELSCCCHQQEVTSCCYNQSYDEVFSNSFRLLDQENSDFTLVFLALEPKPLALAFSENRTHKTTYFYCKQANSPPLYKLYSKYILYA</sequence>
<evidence type="ECO:0000313" key="3">
    <source>
        <dbReference type="Proteomes" id="UP000643701"/>
    </source>
</evidence>
<dbReference type="InterPro" id="IPR058060">
    <property type="entry name" value="HYC_CC_PP"/>
</dbReference>
<dbReference type="AlphaFoldDB" id="A0A967ACR4"/>
<evidence type="ECO:0000313" key="2">
    <source>
        <dbReference type="EMBL" id="NGZ89867.1"/>
    </source>
</evidence>